<dbReference type="FunFam" id="3.40.630.10:FF:000015">
    <property type="entry name" value="Aminoacyl-histidine dipeptidase PepD"/>
    <property type="match status" value="1"/>
</dbReference>
<dbReference type="FunFam" id="3.40.630.10:FF:000072">
    <property type="entry name" value="Aminoacyl-histidine dipeptidase"/>
    <property type="match status" value="1"/>
</dbReference>
<name>E3DNH5_HALPG</name>
<dbReference type="RefSeq" id="WP_014552546.1">
    <property type="nucleotide sequence ID" value="NC_017455.1"/>
</dbReference>
<keyword evidence="5" id="KW-0378">Hydrolase</keyword>
<evidence type="ECO:0000256" key="6">
    <source>
        <dbReference type="ARBA" id="ARBA00022833"/>
    </source>
</evidence>
<organism evidence="19 20">
    <name type="scientific">Halanaerobium praevalens (strain ATCC 33744 / DSM 2228 / GSL)</name>
    <dbReference type="NCBI Taxonomy" id="572479"/>
    <lineage>
        <taxon>Bacteria</taxon>
        <taxon>Bacillati</taxon>
        <taxon>Bacillota</taxon>
        <taxon>Clostridia</taxon>
        <taxon>Halanaerobiales</taxon>
        <taxon>Halanaerobiaceae</taxon>
        <taxon>Halanaerobium</taxon>
    </lineage>
</organism>
<evidence type="ECO:0000256" key="13">
    <source>
        <dbReference type="ARBA" id="ARBA00071271"/>
    </source>
</evidence>
<dbReference type="EC" id="3.4.13.18" evidence="10"/>
<dbReference type="STRING" id="572479.Hprae_0357"/>
<feature type="domain" description="Peptidase M20 dimerisation" evidence="18">
    <location>
        <begin position="205"/>
        <end position="288"/>
    </location>
</feature>
<dbReference type="GO" id="GO:0006508">
    <property type="term" value="P:proteolysis"/>
    <property type="evidence" value="ECO:0007669"/>
    <property type="project" value="UniProtKB-KW"/>
</dbReference>
<evidence type="ECO:0000256" key="8">
    <source>
        <dbReference type="ARBA" id="ARBA00023285"/>
    </source>
</evidence>
<keyword evidence="3" id="KW-0645">Protease</keyword>
<evidence type="ECO:0000256" key="7">
    <source>
        <dbReference type="ARBA" id="ARBA00023049"/>
    </source>
</evidence>
<proteinExistence type="inferred from homology"/>
<dbReference type="GO" id="GO:0070573">
    <property type="term" value="F:metallodipeptidase activity"/>
    <property type="evidence" value="ECO:0007669"/>
    <property type="project" value="TreeGrafter"/>
</dbReference>
<keyword evidence="6" id="KW-0862">Zinc</keyword>
<dbReference type="HOGENOM" id="CLU_028526_0_0_9"/>
<keyword evidence="7" id="KW-0482">Metalloprotease</keyword>
<dbReference type="eggNOG" id="COG2195">
    <property type="taxonomic scope" value="Bacteria"/>
</dbReference>
<keyword evidence="8" id="KW-0170">Cobalt</keyword>
<gene>
    <name evidence="19" type="ordered locus">Hprae_0357</name>
</gene>
<evidence type="ECO:0000256" key="9">
    <source>
        <dbReference type="ARBA" id="ARBA00036421"/>
    </source>
</evidence>
<dbReference type="EMBL" id="CP002175">
    <property type="protein sequence ID" value="ADO76513.1"/>
    <property type="molecule type" value="Genomic_DNA"/>
</dbReference>
<dbReference type="AlphaFoldDB" id="E3DNH5"/>
<dbReference type="Pfam" id="PF01546">
    <property type="entry name" value="Peptidase_M20"/>
    <property type="match status" value="1"/>
</dbReference>
<dbReference type="PANTHER" id="PTHR43501:SF1">
    <property type="entry name" value="CYTOSOL NON-SPECIFIC DIPEPTIDASE"/>
    <property type="match status" value="1"/>
</dbReference>
<evidence type="ECO:0000313" key="19">
    <source>
        <dbReference type="EMBL" id="ADO76513.1"/>
    </source>
</evidence>
<evidence type="ECO:0000256" key="15">
    <source>
        <dbReference type="ARBA" id="ARBA00076004"/>
    </source>
</evidence>
<dbReference type="InterPro" id="IPR001160">
    <property type="entry name" value="Peptidase_M20C"/>
</dbReference>
<protein>
    <recommendedName>
        <fullName evidence="13">Cytosol non-specific dipeptidase</fullName>
        <ecNumber evidence="10">3.4.13.18</ecNumber>
    </recommendedName>
    <alternativeName>
        <fullName evidence="16">Aminoacyl-histidine dipeptidase</fullName>
    </alternativeName>
    <alternativeName>
        <fullName evidence="15">Beta-alanyl-histidine dipeptidase</fullName>
    </alternativeName>
    <alternativeName>
        <fullName evidence="14">Carnosinase</fullName>
    </alternativeName>
    <alternativeName>
        <fullName evidence="11">Peptidase D</fullName>
    </alternativeName>
    <alternativeName>
        <fullName evidence="17">Xaa-His dipeptidase</fullName>
    </alternativeName>
</protein>
<dbReference type="Gene3D" id="3.40.630.10">
    <property type="entry name" value="Zn peptidases"/>
    <property type="match status" value="2"/>
</dbReference>
<dbReference type="CDD" id="cd03890">
    <property type="entry name" value="M20_pepD"/>
    <property type="match status" value="1"/>
</dbReference>
<dbReference type="InterPro" id="IPR002933">
    <property type="entry name" value="Peptidase_M20"/>
</dbReference>
<evidence type="ECO:0000256" key="14">
    <source>
        <dbReference type="ARBA" id="ARBA00075285"/>
    </source>
</evidence>
<sequence>MKNVKEIEPKEVFNWFYELNQIPRCSGQEKEVSDFLVDFAQTRDLEVHQDEIYNVIIKKPGTKGYENADPVIIQGHMDMVCVKGEASDHDFSSDPIEMIVEDDFLKANNTTLGADDGIAVAYALAILASDDLKHPPLEVLITTNEETGMDGVHGLENTHLSGKTLLNIDSEEEGTFLVSCAGGATKLTKFALEKEDAASEGLKISISGLKGGHSGMEIIKQRANAIKLMGRILDKCRRESEIKIGQITGGIKHNAIPSNARVELVAENIEDIKTLIEEFAVKLKAEYSVEDPNLKIEVNQAQIDKVYTSKLTENLIDFLMLTPDGVQYMSKNIEGLVKTSLTNAIIEEKEDIIQITSSVRSASNSSLREILNVLEVVAKRSGAEIEEEGNYPAWQFNDQSEIKDKALAVYQDLFEKDAEVTAIHAGLECGLLKEILPETEMISFGPNLYDVHTENEHLSIPSAQRIWKFLTALLAELK</sequence>
<evidence type="ECO:0000256" key="5">
    <source>
        <dbReference type="ARBA" id="ARBA00022801"/>
    </source>
</evidence>
<evidence type="ECO:0000256" key="11">
    <source>
        <dbReference type="ARBA" id="ARBA00044252"/>
    </source>
</evidence>
<dbReference type="OrthoDB" id="9773892at2"/>
<dbReference type="InterPro" id="IPR011650">
    <property type="entry name" value="Peptidase_M20_dimer"/>
</dbReference>
<evidence type="ECO:0000256" key="2">
    <source>
        <dbReference type="ARBA" id="ARBA00001947"/>
    </source>
</evidence>
<comment type="cofactor">
    <cofactor evidence="2">
        <name>Zn(2+)</name>
        <dbReference type="ChEBI" id="CHEBI:29105"/>
    </cofactor>
</comment>
<comment type="catalytic activity">
    <reaction evidence="9">
        <text>Hydrolysis of dipeptides, preferentially hydrophobic dipeptides including prolyl amino acids.</text>
        <dbReference type="EC" id="3.4.13.18"/>
    </reaction>
</comment>
<evidence type="ECO:0000256" key="3">
    <source>
        <dbReference type="ARBA" id="ARBA00022670"/>
    </source>
</evidence>
<dbReference type="GO" id="GO:0046872">
    <property type="term" value="F:metal ion binding"/>
    <property type="evidence" value="ECO:0007669"/>
    <property type="project" value="UniProtKB-KW"/>
</dbReference>
<evidence type="ECO:0000256" key="1">
    <source>
        <dbReference type="ARBA" id="ARBA00001941"/>
    </source>
</evidence>
<dbReference type="Proteomes" id="UP000006866">
    <property type="component" value="Chromosome"/>
</dbReference>
<evidence type="ECO:0000256" key="12">
    <source>
        <dbReference type="ARBA" id="ARBA00061423"/>
    </source>
</evidence>
<keyword evidence="4" id="KW-0479">Metal-binding</keyword>
<dbReference type="GO" id="GO:0005829">
    <property type="term" value="C:cytosol"/>
    <property type="evidence" value="ECO:0007669"/>
    <property type="project" value="TreeGrafter"/>
</dbReference>
<evidence type="ECO:0000256" key="16">
    <source>
        <dbReference type="ARBA" id="ARBA00077688"/>
    </source>
</evidence>
<evidence type="ECO:0000313" key="20">
    <source>
        <dbReference type="Proteomes" id="UP000006866"/>
    </source>
</evidence>
<dbReference type="SMR" id="E3DNH5"/>
<dbReference type="Pfam" id="PF07687">
    <property type="entry name" value="M20_dimer"/>
    <property type="match status" value="1"/>
</dbReference>
<dbReference type="NCBIfam" id="TIGR01893">
    <property type="entry name" value="aa-his-dipept"/>
    <property type="match status" value="1"/>
</dbReference>
<dbReference type="SUPFAM" id="SSF53187">
    <property type="entry name" value="Zn-dependent exopeptidases"/>
    <property type="match status" value="1"/>
</dbReference>
<dbReference type="PATRIC" id="fig|572479.3.peg.361"/>
<comment type="cofactor">
    <cofactor evidence="1">
        <name>Co(2+)</name>
        <dbReference type="ChEBI" id="CHEBI:48828"/>
    </cofactor>
</comment>
<keyword evidence="20" id="KW-1185">Reference proteome</keyword>
<dbReference type="KEGG" id="hpk:Hprae_0357"/>
<reference evidence="20" key="1">
    <citation type="submission" date="2010-10" db="EMBL/GenBank/DDBJ databases">
        <title>The complete genome of Halanaerobium praevalens DSM 2228.</title>
        <authorList>
            <consortium name="US DOE Joint Genome Institute (JGI-PGF)"/>
            <person name="Lucas S."/>
            <person name="Copeland A."/>
            <person name="Lapidus A."/>
            <person name="Glavina del Rio T."/>
            <person name="Dalin E."/>
            <person name="Tice H."/>
            <person name="Bruce D."/>
            <person name="Goodwin L."/>
            <person name="Pitluck S."/>
            <person name="Kyrpides N."/>
            <person name="Mavromatis K."/>
            <person name="Ivanova N."/>
            <person name="Ovchinnikova G."/>
            <person name="Chertkov O."/>
            <person name="Detter J.C."/>
            <person name="Han C."/>
            <person name="Larimer F."/>
            <person name="Land M."/>
            <person name="Hauser L."/>
            <person name="Markowitz V."/>
            <person name="Cheng J.-F."/>
            <person name="Hugenholtz P."/>
            <person name="Woyke T."/>
            <person name="Wu D."/>
            <person name="Tindall B."/>
            <person name="Pomrenke H.G."/>
            <person name="Brambilla E."/>
            <person name="Klenk H.-P."/>
            <person name="Eisen J.A."/>
        </authorList>
    </citation>
    <scope>NUCLEOTIDE SEQUENCE [LARGE SCALE GENOMIC DNA]</scope>
    <source>
        <strain evidence="20">ATCC 33744 / DSM 2228 / GSL</strain>
    </source>
</reference>
<accession>E3DNH5</accession>
<dbReference type="PANTHER" id="PTHR43501">
    <property type="entry name" value="CYTOSOL NON-SPECIFIC DIPEPTIDASE"/>
    <property type="match status" value="1"/>
</dbReference>
<dbReference type="PIRSF" id="PIRSF016599">
    <property type="entry name" value="Xaa-His_dipept"/>
    <property type="match status" value="1"/>
</dbReference>
<evidence type="ECO:0000256" key="17">
    <source>
        <dbReference type="ARBA" id="ARBA00078074"/>
    </source>
</evidence>
<comment type="similarity">
    <text evidence="12">Belongs to the peptidase M20C family.</text>
</comment>
<evidence type="ECO:0000256" key="10">
    <source>
        <dbReference type="ARBA" id="ARBA00038976"/>
    </source>
</evidence>
<reference evidence="19 20" key="2">
    <citation type="journal article" date="2011" name="Stand. Genomic Sci.">
        <title>Complete genome sequence of the extremely halophilic Halanaerobium praevalens type strain (GSL).</title>
        <authorList>
            <person name="Ivanova N."/>
            <person name="Sikorski J."/>
            <person name="Chertkov O."/>
            <person name="Nolan M."/>
            <person name="Lucas S."/>
            <person name="Hammon N."/>
            <person name="Deshpande S."/>
            <person name="Cheng J.F."/>
            <person name="Tapia R."/>
            <person name="Han C."/>
            <person name="Goodwin L."/>
            <person name="Pitluck S."/>
            <person name="Huntemann M."/>
            <person name="Liolios K."/>
            <person name="Pagani I."/>
            <person name="Mavromatis K."/>
            <person name="Ovchinikova G."/>
            <person name="Pati A."/>
            <person name="Chen A."/>
            <person name="Palaniappan K."/>
            <person name="Land M."/>
            <person name="Hauser L."/>
            <person name="Brambilla E.M."/>
            <person name="Kannan K.P."/>
            <person name="Rohde M."/>
            <person name="Tindall B.J."/>
            <person name="Goker M."/>
            <person name="Detter J.C."/>
            <person name="Woyke T."/>
            <person name="Bristow J."/>
            <person name="Eisen J.A."/>
            <person name="Markowitz V."/>
            <person name="Hugenholtz P."/>
            <person name="Kyrpides N.C."/>
            <person name="Klenk H.P."/>
            <person name="Lapidus A."/>
        </authorList>
    </citation>
    <scope>NUCLEOTIDE SEQUENCE [LARGE SCALE GENOMIC DNA]</scope>
    <source>
        <strain evidence="20">ATCC 33744 / DSM 2228 / GSL</strain>
    </source>
</reference>
<dbReference type="PRINTS" id="PR00934">
    <property type="entry name" value="XHISDIPTASE"/>
</dbReference>
<evidence type="ECO:0000259" key="18">
    <source>
        <dbReference type="Pfam" id="PF07687"/>
    </source>
</evidence>
<evidence type="ECO:0000256" key="4">
    <source>
        <dbReference type="ARBA" id="ARBA00022723"/>
    </source>
</evidence>